<dbReference type="Proteomes" id="UP001387364">
    <property type="component" value="Chromosome"/>
</dbReference>
<organism evidence="1 2">
    <name type="scientific">Bacillus kandeliae</name>
    <dbReference type="NCBI Taxonomy" id="3129297"/>
    <lineage>
        <taxon>Bacteria</taxon>
        <taxon>Bacillati</taxon>
        <taxon>Bacillota</taxon>
        <taxon>Bacilli</taxon>
        <taxon>Bacillales</taxon>
        <taxon>Bacillaceae</taxon>
        <taxon>Bacillus</taxon>
    </lineage>
</organism>
<keyword evidence="2" id="KW-1185">Reference proteome</keyword>
<dbReference type="EMBL" id="CP147404">
    <property type="protein sequence ID" value="WXB94390.1"/>
    <property type="molecule type" value="Genomic_DNA"/>
</dbReference>
<dbReference type="InterPro" id="IPR025619">
    <property type="entry name" value="YlzJ"/>
</dbReference>
<dbReference type="RefSeq" id="WP_338754086.1">
    <property type="nucleotide sequence ID" value="NZ_CP147404.1"/>
</dbReference>
<sequence>MILYTMMPREYIFPNAITEDEMELIDWHGISLYAQREENQYRVIRIASTNPTDFLNEKIAPGSMISL</sequence>
<evidence type="ECO:0000313" key="2">
    <source>
        <dbReference type="Proteomes" id="UP001387364"/>
    </source>
</evidence>
<proteinExistence type="predicted"/>
<evidence type="ECO:0000313" key="1">
    <source>
        <dbReference type="EMBL" id="WXB94390.1"/>
    </source>
</evidence>
<gene>
    <name evidence="1" type="ORF">WDJ61_07115</name>
</gene>
<dbReference type="Pfam" id="PF14035">
    <property type="entry name" value="YlzJ"/>
    <property type="match status" value="1"/>
</dbReference>
<protein>
    <submittedName>
        <fullName evidence="1">YlzJ-like family protein</fullName>
    </submittedName>
</protein>
<name>A0ABZ2N9V5_9BACI</name>
<reference evidence="1 2" key="1">
    <citation type="submission" date="2024-02" db="EMBL/GenBank/DDBJ databases">
        <title>Seven novel Bacillus-like species.</title>
        <authorList>
            <person name="Liu G."/>
        </authorList>
    </citation>
    <scope>NUCLEOTIDE SEQUENCE [LARGE SCALE GENOMIC DNA]</scope>
    <source>
        <strain evidence="1 2">FJAT-52991</strain>
    </source>
</reference>
<accession>A0ABZ2N9V5</accession>